<dbReference type="Proteomes" id="UP000199230">
    <property type="component" value="Unassembled WGS sequence"/>
</dbReference>
<reference evidence="6 7" key="1">
    <citation type="submission" date="2016-10" db="EMBL/GenBank/DDBJ databases">
        <authorList>
            <person name="de Groot N.N."/>
        </authorList>
    </citation>
    <scope>NUCLEOTIDE SEQUENCE [LARGE SCALE GENOMIC DNA]</scope>
    <source>
        <strain evidence="6 7">APO</strain>
    </source>
</reference>
<dbReference type="Gene3D" id="3.50.50.60">
    <property type="entry name" value="FAD/NAD(P)-binding domain"/>
    <property type="match status" value="1"/>
</dbReference>
<dbReference type="AlphaFoldDB" id="A0A1H3IK56"/>
<dbReference type="InterPro" id="IPR055178">
    <property type="entry name" value="RsdA/BaiN/AoA(So)-like_dom"/>
</dbReference>
<feature type="domain" description="RsdA/BaiN/AoA(So)-like Rossmann fold-like" evidence="4">
    <location>
        <begin position="1"/>
        <end position="386"/>
    </location>
</feature>
<dbReference type="InterPro" id="IPR023166">
    <property type="entry name" value="BaiN-like_dom_sf"/>
</dbReference>
<dbReference type="SUPFAM" id="SSF160996">
    <property type="entry name" value="HI0933 insert domain-like"/>
    <property type="match status" value="1"/>
</dbReference>
<dbReference type="OrthoDB" id="9773233at2"/>
<dbReference type="Gene3D" id="1.10.8.260">
    <property type="entry name" value="HI0933 insert domain-like"/>
    <property type="match status" value="1"/>
</dbReference>
<sequence length="393" mass="43215">MVASIEAAKKGLKTLLLEKNDRPGKKILVSGGGQCNISNAGSIDHFLRSYHEKEKFVGKSIRKYSPDLLKKWFEDIDVSLEARDDLKIFPKTGRASGIVNALLKQIEQNKVEMHLCASVQHIRKEHNQFLVRTGTQHFWGRNLIIATGGKSYPALGTSGDGYRLASALGHSLTEVRPALAAIEVRSHCLMELAGMSFKKATVEHWRNEKKIGTYKGDLLITHDGLSGPVILNHSRYFEEGDILKLNLLSIQTDIYERKLLESTSKAGKKTVKNIVADDDLPNRLIETIFFMAGISMQQKCADLTKAQRKKLVQLLTSFPLAISVVKGFNEAMVTAGGISTNEVNSNTMESKLVSGLYFVGEILDVDGVTGGFNLQFSFSSGMAAAKAIIKSSQ</sequence>
<dbReference type="PANTHER" id="PTHR42887">
    <property type="entry name" value="OS12G0638800 PROTEIN"/>
    <property type="match status" value="1"/>
</dbReference>
<dbReference type="Pfam" id="PF22780">
    <property type="entry name" value="HI0933_like_1st"/>
    <property type="match status" value="1"/>
</dbReference>
<protein>
    <recommendedName>
        <fullName evidence="8">Flavoprotein, HI0933 family</fullName>
    </recommendedName>
</protein>
<evidence type="ECO:0008006" key="8">
    <source>
        <dbReference type="Google" id="ProtNLM"/>
    </source>
</evidence>
<gene>
    <name evidence="6" type="ORF">SAMN05192546_101193</name>
</gene>
<evidence type="ECO:0000256" key="3">
    <source>
        <dbReference type="ARBA" id="ARBA00022827"/>
    </source>
</evidence>
<accession>A0A1H3IK56</accession>
<dbReference type="NCBIfam" id="TIGR00275">
    <property type="entry name" value="aminoacetone oxidase family FAD-binding enzyme"/>
    <property type="match status" value="1"/>
</dbReference>
<dbReference type="InterPro" id="IPR036188">
    <property type="entry name" value="FAD/NAD-bd_sf"/>
</dbReference>
<evidence type="ECO:0000259" key="4">
    <source>
        <dbReference type="Pfam" id="PF03486"/>
    </source>
</evidence>
<comment type="cofactor">
    <cofactor evidence="1">
        <name>FAD</name>
        <dbReference type="ChEBI" id="CHEBI:57692"/>
    </cofactor>
</comment>
<organism evidence="6 7">
    <name type="scientific">Tindallia californiensis</name>
    <dbReference type="NCBI Taxonomy" id="159292"/>
    <lineage>
        <taxon>Bacteria</taxon>
        <taxon>Bacillati</taxon>
        <taxon>Bacillota</taxon>
        <taxon>Clostridia</taxon>
        <taxon>Peptostreptococcales</taxon>
        <taxon>Tindalliaceae</taxon>
        <taxon>Tindallia</taxon>
    </lineage>
</organism>
<dbReference type="InterPro" id="IPR057661">
    <property type="entry name" value="RsdA/BaiN/AoA(So)_Rossmann"/>
</dbReference>
<dbReference type="InterPro" id="IPR004792">
    <property type="entry name" value="BaiN-like"/>
</dbReference>
<evidence type="ECO:0000313" key="6">
    <source>
        <dbReference type="EMBL" id="SDY28223.1"/>
    </source>
</evidence>
<dbReference type="Pfam" id="PF03486">
    <property type="entry name" value="HI0933_like"/>
    <property type="match status" value="1"/>
</dbReference>
<keyword evidence="2" id="KW-0285">Flavoprotein</keyword>
<dbReference type="EMBL" id="FNPV01000001">
    <property type="protein sequence ID" value="SDY28223.1"/>
    <property type="molecule type" value="Genomic_DNA"/>
</dbReference>
<feature type="domain" description="RsdA/BaiN/AoA(So)-like insert" evidence="5">
    <location>
        <begin position="176"/>
        <end position="333"/>
    </location>
</feature>
<dbReference type="PANTHER" id="PTHR42887:SF2">
    <property type="entry name" value="OS12G0638800 PROTEIN"/>
    <property type="match status" value="1"/>
</dbReference>
<evidence type="ECO:0000256" key="1">
    <source>
        <dbReference type="ARBA" id="ARBA00001974"/>
    </source>
</evidence>
<keyword evidence="7" id="KW-1185">Reference proteome</keyword>
<dbReference type="SUPFAM" id="SSF51905">
    <property type="entry name" value="FAD/NAD(P)-binding domain"/>
    <property type="match status" value="1"/>
</dbReference>
<name>A0A1H3IK56_9FIRM</name>
<evidence type="ECO:0000313" key="7">
    <source>
        <dbReference type="Proteomes" id="UP000199230"/>
    </source>
</evidence>
<proteinExistence type="predicted"/>
<evidence type="ECO:0000259" key="5">
    <source>
        <dbReference type="Pfam" id="PF22780"/>
    </source>
</evidence>
<keyword evidence="3" id="KW-0274">FAD</keyword>
<evidence type="ECO:0000256" key="2">
    <source>
        <dbReference type="ARBA" id="ARBA00022630"/>
    </source>
</evidence>
<dbReference type="Gene3D" id="2.40.30.10">
    <property type="entry name" value="Translation factors"/>
    <property type="match status" value="1"/>
</dbReference>